<protein>
    <recommendedName>
        <fullName evidence="3">Reverse transcriptase domain-containing protein</fullName>
    </recommendedName>
</protein>
<name>A0A699RGH0_TANCI</name>
<proteinExistence type="predicted"/>
<dbReference type="AlphaFoldDB" id="A0A699RGH0"/>
<feature type="compositionally biased region" description="Basic and acidic residues" evidence="1">
    <location>
        <begin position="7"/>
        <end position="19"/>
    </location>
</feature>
<feature type="non-terminal residue" evidence="2">
    <location>
        <position position="1"/>
    </location>
</feature>
<feature type="compositionally biased region" description="Basic and acidic residues" evidence="1">
    <location>
        <begin position="26"/>
        <end position="43"/>
    </location>
</feature>
<organism evidence="2">
    <name type="scientific">Tanacetum cinerariifolium</name>
    <name type="common">Dalmatian daisy</name>
    <name type="synonym">Chrysanthemum cinerariifolium</name>
    <dbReference type="NCBI Taxonomy" id="118510"/>
    <lineage>
        <taxon>Eukaryota</taxon>
        <taxon>Viridiplantae</taxon>
        <taxon>Streptophyta</taxon>
        <taxon>Embryophyta</taxon>
        <taxon>Tracheophyta</taxon>
        <taxon>Spermatophyta</taxon>
        <taxon>Magnoliopsida</taxon>
        <taxon>eudicotyledons</taxon>
        <taxon>Gunneridae</taxon>
        <taxon>Pentapetalae</taxon>
        <taxon>asterids</taxon>
        <taxon>campanulids</taxon>
        <taxon>Asterales</taxon>
        <taxon>Asteraceae</taxon>
        <taxon>Asteroideae</taxon>
        <taxon>Anthemideae</taxon>
        <taxon>Anthemidinae</taxon>
        <taxon>Tanacetum</taxon>
    </lineage>
</organism>
<feature type="region of interest" description="Disordered" evidence="1">
    <location>
        <begin position="1"/>
        <end position="43"/>
    </location>
</feature>
<reference evidence="2" key="1">
    <citation type="journal article" date="2019" name="Sci. Rep.">
        <title>Draft genome of Tanacetum cinerariifolium, the natural source of mosquito coil.</title>
        <authorList>
            <person name="Yamashiro T."/>
            <person name="Shiraishi A."/>
            <person name="Satake H."/>
            <person name="Nakayama K."/>
        </authorList>
    </citation>
    <scope>NUCLEOTIDE SEQUENCE</scope>
</reference>
<comment type="caution">
    <text evidence="2">The sequence shown here is derived from an EMBL/GenBank/DDBJ whole genome shotgun (WGS) entry which is preliminary data.</text>
</comment>
<accession>A0A699RGH0</accession>
<sequence>MKSKKARLLDEQRAKRLHDEEVEQAAAREKQEKSDLDKAKGLQQQYDEKHENIDWNIVAKQIQEKHLDNIRKYRILKIKPVSIAQAWKNMIIYLKNMAGYKMEHSRGMTYDKVKYPLIDWEIHSEGSRTYWKIIRVGEIIEAY</sequence>
<gene>
    <name evidence="2" type="ORF">Tci_856458</name>
</gene>
<evidence type="ECO:0000256" key="1">
    <source>
        <dbReference type="SAM" id="MobiDB-lite"/>
    </source>
</evidence>
<evidence type="ECO:0000313" key="2">
    <source>
        <dbReference type="EMBL" id="GFC84488.1"/>
    </source>
</evidence>
<dbReference type="EMBL" id="BKCJ011094863">
    <property type="protein sequence ID" value="GFC84488.1"/>
    <property type="molecule type" value="Genomic_DNA"/>
</dbReference>
<evidence type="ECO:0008006" key="3">
    <source>
        <dbReference type="Google" id="ProtNLM"/>
    </source>
</evidence>